<name>A0A0S4JI28_BODSA</name>
<proteinExistence type="predicted"/>
<protein>
    <submittedName>
        <fullName evidence="1">ATPase domain-containing protein, putative</fullName>
    </submittedName>
</protein>
<dbReference type="VEuPathDB" id="TriTrypDB:BSAL_22720"/>
<keyword evidence="2" id="KW-1185">Reference proteome</keyword>
<dbReference type="EMBL" id="CYKH01001759">
    <property type="protein sequence ID" value="CUG89682.1"/>
    <property type="molecule type" value="Genomic_DNA"/>
</dbReference>
<dbReference type="Proteomes" id="UP000051952">
    <property type="component" value="Unassembled WGS sequence"/>
</dbReference>
<dbReference type="AlphaFoldDB" id="A0A0S4JI28"/>
<dbReference type="InterPro" id="IPR013083">
    <property type="entry name" value="Znf_RING/FYVE/PHD"/>
</dbReference>
<accession>A0A0S4JI28</accession>
<sequence>MPAGTVSVEQVNVAIRWNFSLLKESSGASNLCSLCSEPIVQPPGGASVSQLASDSSMPVLEVVVHTSCGARYHGDCLSKYRKHIEDADALCAMCNGGKVGFVAIPNILDYTSMDAVKK</sequence>
<evidence type="ECO:0000313" key="2">
    <source>
        <dbReference type="Proteomes" id="UP000051952"/>
    </source>
</evidence>
<evidence type="ECO:0000313" key="1">
    <source>
        <dbReference type="EMBL" id="CUG89682.1"/>
    </source>
</evidence>
<gene>
    <name evidence="1" type="ORF">BSAL_22720</name>
</gene>
<reference evidence="2" key="1">
    <citation type="submission" date="2015-09" db="EMBL/GenBank/DDBJ databases">
        <authorList>
            <consortium name="Pathogen Informatics"/>
        </authorList>
    </citation>
    <scope>NUCLEOTIDE SEQUENCE [LARGE SCALE GENOMIC DNA]</scope>
    <source>
        <strain evidence="2">Lake Konstanz</strain>
    </source>
</reference>
<dbReference type="Gene3D" id="3.30.40.10">
    <property type="entry name" value="Zinc/RING finger domain, C3HC4 (zinc finger)"/>
    <property type="match status" value="1"/>
</dbReference>
<organism evidence="1 2">
    <name type="scientific">Bodo saltans</name>
    <name type="common">Flagellated protozoan</name>
    <dbReference type="NCBI Taxonomy" id="75058"/>
    <lineage>
        <taxon>Eukaryota</taxon>
        <taxon>Discoba</taxon>
        <taxon>Euglenozoa</taxon>
        <taxon>Kinetoplastea</taxon>
        <taxon>Metakinetoplastina</taxon>
        <taxon>Eubodonida</taxon>
        <taxon>Bodonidae</taxon>
        <taxon>Bodo</taxon>
    </lineage>
</organism>